<evidence type="ECO:0000313" key="3">
    <source>
        <dbReference type="Proteomes" id="UP000283509"/>
    </source>
</evidence>
<reference evidence="2 3" key="2">
    <citation type="submission" date="2019-01" db="EMBL/GenBank/DDBJ databases">
        <title>The decoding of complex shrimp genome reveals the adaptation for benthos swimmer, frequently molting mechanism and breeding impact on genome.</title>
        <authorList>
            <person name="Sun Y."/>
            <person name="Gao Y."/>
            <person name="Yu Y."/>
        </authorList>
    </citation>
    <scope>NUCLEOTIDE SEQUENCE [LARGE SCALE GENOMIC DNA]</scope>
    <source>
        <tissue evidence="2">Muscle</tissue>
    </source>
</reference>
<feature type="region of interest" description="Disordered" evidence="1">
    <location>
        <begin position="64"/>
        <end position="113"/>
    </location>
</feature>
<accession>A0A3R7M455</accession>
<dbReference type="AlphaFoldDB" id="A0A3R7M455"/>
<dbReference type="EMBL" id="QCYY01002299">
    <property type="protein sequence ID" value="ROT71426.1"/>
    <property type="molecule type" value="Genomic_DNA"/>
</dbReference>
<protein>
    <submittedName>
        <fullName evidence="2">Uncharacterized protein</fullName>
    </submittedName>
</protein>
<sequence>MSDEEIASLVLDNGSGSCKLVSLVTTTRGLLCPPSWAGLGRTGPKGGCKTYMLVKKPKASVIFSSWNTPSNTASSPTGTTWKRSGPHLQRAPCHSRGTPCPAHRGSPQPQGQP</sequence>
<keyword evidence="3" id="KW-1185">Reference proteome</keyword>
<reference evidence="2 3" key="1">
    <citation type="submission" date="2018-04" db="EMBL/GenBank/DDBJ databases">
        <authorList>
            <person name="Zhang X."/>
            <person name="Yuan J."/>
            <person name="Li F."/>
            <person name="Xiang J."/>
        </authorList>
    </citation>
    <scope>NUCLEOTIDE SEQUENCE [LARGE SCALE GENOMIC DNA]</scope>
    <source>
        <tissue evidence="2">Muscle</tissue>
    </source>
</reference>
<dbReference type="Proteomes" id="UP000283509">
    <property type="component" value="Unassembled WGS sequence"/>
</dbReference>
<proteinExistence type="predicted"/>
<evidence type="ECO:0000256" key="1">
    <source>
        <dbReference type="SAM" id="MobiDB-lite"/>
    </source>
</evidence>
<evidence type="ECO:0000313" key="2">
    <source>
        <dbReference type="EMBL" id="ROT71426.1"/>
    </source>
</evidence>
<name>A0A3R7M455_PENVA</name>
<gene>
    <name evidence="2" type="ORF">C7M84_010244</name>
</gene>
<feature type="compositionally biased region" description="Polar residues" evidence="1">
    <location>
        <begin position="64"/>
        <end position="82"/>
    </location>
</feature>
<organism evidence="2 3">
    <name type="scientific">Penaeus vannamei</name>
    <name type="common">Whiteleg shrimp</name>
    <name type="synonym">Litopenaeus vannamei</name>
    <dbReference type="NCBI Taxonomy" id="6689"/>
    <lineage>
        <taxon>Eukaryota</taxon>
        <taxon>Metazoa</taxon>
        <taxon>Ecdysozoa</taxon>
        <taxon>Arthropoda</taxon>
        <taxon>Crustacea</taxon>
        <taxon>Multicrustacea</taxon>
        <taxon>Malacostraca</taxon>
        <taxon>Eumalacostraca</taxon>
        <taxon>Eucarida</taxon>
        <taxon>Decapoda</taxon>
        <taxon>Dendrobranchiata</taxon>
        <taxon>Penaeoidea</taxon>
        <taxon>Penaeidae</taxon>
        <taxon>Penaeus</taxon>
    </lineage>
</organism>
<comment type="caution">
    <text evidence="2">The sequence shown here is derived from an EMBL/GenBank/DDBJ whole genome shotgun (WGS) entry which is preliminary data.</text>
</comment>